<dbReference type="GO" id="GO:0006817">
    <property type="term" value="P:phosphate ion transport"/>
    <property type="evidence" value="ECO:0007669"/>
    <property type="project" value="UniProtKB-UniRule"/>
</dbReference>
<comment type="subcellular location">
    <subcellularLocation>
        <location evidence="4">Periplasm</location>
    </subcellularLocation>
    <subcellularLocation>
        <location evidence="4">Secreted</location>
    </subcellularLocation>
</comment>
<dbReference type="InterPro" id="IPR050811">
    <property type="entry name" value="Phosphate_ABC_transporter"/>
</dbReference>
<feature type="domain" description="PBP" evidence="5">
    <location>
        <begin position="23"/>
        <end position="255"/>
    </location>
</feature>
<evidence type="ECO:0000256" key="3">
    <source>
        <dbReference type="ARBA" id="ARBA00022729"/>
    </source>
</evidence>
<sequence length="272" mass="29835">MLRVAIATLLSACLLTSNAFAQETNISGSTSVARLMDVLAEKYNASHPDSYIAVQGIGSTAGITMVKKEVTDIGMSSRYLTEREQEADMDVFPIAYDGLALVVNRTNSIGNLTREQLYDIYKGKITNWKEVGGENKPIAVVTREPSSGSRYSFESLLGLTKIVNHRLVSDINPNNLVVNSNSMVKTIVNHNPHAIGFISKGSIDQSVKTINFAGVKPTSQNIAKAHYGLSRPFLLLHKKDSLTKESSQFIEFIKSPRGQALIKEYGYTPVKH</sequence>
<comment type="similarity">
    <text evidence="1 4">Belongs to the PstS family.</text>
</comment>
<dbReference type="RefSeq" id="WP_017053598.1">
    <property type="nucleotide sequence ID" value="NZ_AJYW02000011.1"/>
</dbReference>
<organism evidence="6 7">
    <name type="scientific">Vibrio genomosp. F6 str. FF-238</name>
    <dbReference type="NCBI Taxonomy" id="1191298"/>
    <lineage>
        <taxon>Bacteria</taxon>
        <taxon>Pseudomonadati</taxon>
        <taxon>Pseudomonadota</taxon>
        <taxon>Gammaproteobacteria</taxon>
        <taxon>Vibrionales</taxon>
        <taxon>Vibrionaceae</taxon>
        <taxon>Vibrio</taxon>
    </lineage>
</organism>
<evidence type="ECO:0000313" key="7">
    <source>
        <dbReference type="Proteomes" id="UP000094165"/>
    </source>
</evidence>
<gene>
    <name evidence="6" type="ORF">A130_10505</name>
</gene>
<keyword evidence="4" id="KW-0592">Phosphate transport</keyword>
<evidence type="ECO:0000256" key="2">
    <source>
        <dbReference type="ARBA" id="ARBA00022448"/>
    </source>
</evidence>
<reference evidence="6 7" key="1">
    <citation type="journal article" date="2012" name="Science">
        <title>Ecological populations of bacteria act as socially cohesive units of antibiotic production and resistance.</title>
        <authorList>
            <person name="Cordero O.X."/>
            <person name="Wildschutte H."/>
            <person name="Kirkup B."/>
            <person name="Proehl S."/>
            <person name="Ngo L."/>
            <person name="Hussain F."/>
            <person name="Le Roux F."/>
            <person name="Mincer T."/>
            <person name="Polz M.F."/>
        </authorList>
    </citation>
    <scope>NUCLEOTIDE SEQUENCE [LARGE SCALE GENOMIC DNA]</scope>
    <source>
        <strain evidence="6 7">FF-238</strain>
    </source>
</reference>
<accession>A0A1E5D8T1</accession>
<dbReference type="SUPFAM" id="SSF53850">
    <property type="entry name" value="Periplasmic binding protein-like II"/>
    <property type="match status" value="1"/>
</dbReference>
<feature type="chain" id="PRO_5027161189" description="Phosphate-binding protein" evidence="4">
    <location>
        <begin position="22"/>
        <end position="272"/>
    </location>
</feature>
<protein>
    <recommendedName>
        <fullName evidence="4">Phosphate-binding protein</fullName>
    </recommendedName>
</protein>
<dbReference type="EMBL" id="AJYW02000011">
    <property type="protein sequence ID" value="OEE80146.1"/>
    <property type="molecule type" value="Genomic_DNA"/>
</dbReference>
<evidence type="ECO:0000259" key="5">
    <source>
        <dbReference type="Pfam" id="PF12849"/>
    </source>
</evidence>
<dbReference type="CDD" id="cd13653">
    <property type="entry name" value="PBP2_phosphate_like_1"/>
    <property type="match status" value="1"/>
</dbReference>
<feature type="signal peptide" evidence="4">
    <location>
        <begin position="1"/>
        <end position="21"/>
    </location>
</feature>
<dbReference type="PANTHER" id="PTHR30570:SF1">
    <property type="entry name" value="PHOSPHATE-BINDING PROTEIN PSTS"/>
    <property type="match status" value="1"/>
</dbReference>
<name>A0A1E5D8T1_9VIBR</name>
<keyword evidence="4" id="KW-0964">Secreted</keyword>
<dbReference type="GO" id="GO:0007155">
    <property type="term" value="P:cell adhesion"/>
    <property type="evidence" value="ECO:0007669"/>
    <property type="project" value="UniProtKB-UniRule"/>
</dbReference>
<dbReference type="InterPro" id="IPR011862">
    <property type="entry name" value="Phos-bd"/>
</dbReference>
<dbReference type="InterPro" id="IPR024370">
    <property type="entry name" value="PBP_domain"/>
</dbReference>
<evidence type="ECO:0000256" key="1">
    <source>
        <dbReference type="ARBA" id="ARBA00008725"/>
    </source>
</evidence>
<dbReference type="AlphaFoldDB" id="A0A1E5D8T1"/>
<dbReference type="PANTHER" id="PTHR30570">
    <property type="entry name" value="PERIPLASMIC PHOSPHATE BINDING COMPONENT OF PHOSPHATE ABC TRANSPORTER"/>
    <property type="match status" value="1"/>
</dbReference>
<evidence type="ECO:0000256" key="4">
    <source>
        <dbReference type="RuleBase" id="RU367119"/>
    </source>
</evidence>
<comment type="function">
    <text evidence="4">Involved in the system for phosphate transport across the cytoplasmic membrane.</text>
</comment>
<dbReference type="GO" id="GO:0005576">
    <property type="term" value="C:extracellular region"/>
    <property type="evidence" value="ECO:0007669"/>
    <property type="project" value="UniProtKB-SubCell"/>
</dbReference>
<dbReference type="Gene3D" id="3.40.190.10">
    <property type="entry name" value="Periplasmic binding protein-like II"/>
    <property type="match status" value="2"/>
</dbReference>
<dbReference type="Proteomes" id="UP000094165">
    <property type="component" value="Unassembled WGS sequence"/>
</dbReference>
<keyword evidence="2 4" id="KW-0813">Transport</keyword>
<dbReference type="NCBIfam" id="TIGR02136">
    <property type="entry name" value="ptsS_2"/>
    <property type="match status" value="1"/>
</dbReference>
<keyword evidence="4" id="KW-0574">Periplasm</keyword>
<keyword evidence="7" id="KW-1185">Reference proteome</keyword>
<dbReference type="Pfam" id="PF12849">
    <property type="entry name" value="PBP_like_2"/>
    <property type="match status" value="1"/>
</dbReference>
<dbReference type="GO" id="GO:0042301">
    <property type="term" value="F:phosphate ion binding"/>
    <property type="evidence" value="ECO:0007669"/>
    <property type="project" value="UniProtKB-UniRule"/>
</dbReference>
<evidence type="ECO:0000313" key="6">
    <source>
        <dbReference type="EMBL" id="OEE80146.1"/>
    </source>
</evidence>
<comment type="caution">
    <text evidence="6">The sequence shown here is derived from an EMBL/GenBank/DDBJ whole genome shotgun (WGS) entry which is preliminary data.</text>
</comment>
<keyword evidence="3 4" id="KW-0732">Signal</keyword>
<proteinExistence type="inferred from homology"/>
<dbReference type="GO" id="GO:0042597">
    <property type="term" value="C:periplasmic space"/>
    <property type="evidence" value="ECO:0007669"/>
    <property type="project" value="UniProtKB-SubCell"/>
</dbReference>